<proteinExistence type="predicted"/>
<evidence type="ECO:0000313" key="2">
    <source>
        <dbReference type="Proteomes" id="UP000037696"/>
    </source>
</evidence>
<evidence type="ECO:0000313" key="1">
    <source>
        <dbReference type="EMBL" id="KOS46570.1"/>
    </source>
</evidence>
<protein>
    <submittedName>
        <fullName evidence="1">Uncharacterized protein</fullName>
    </submittedName>
</protein>
<accession>A0A0M8PFE2</accession>
<dbReference type="Proteomes" id="UP000037696">
    <property type="component" value="Unassembled WGS sequence"/>
</dbReference>
<reference evidence="1 2" key="1">
    <citation type="submission" date="2015-08" db="EMBL/GenBank/DDBJ databases">
        <title>Genome sequencing of Penicillium nordicum.</title>
        <authorList>
            <person name="Nguyen H.D."/>
            <person name="Seifert K.A."/>
        </authorList>
    </citation>
    <scope>NUCLEOTIDE SEQUENCE [LARGE SCALE GENOMIC DNA]</scope>
    <source>
        <strain evidence="1 2">DAOMC 185683</strain>
    </source>
</reference>
<organism evidence="1 2">
    <name type="scientific">Penicillium nordicum</name>
    <dbReference type="NCBI Taxonomy" id="229535"/>
    <lineage>
        <taxon>Eukaryota</taxon>
        <taxon>Fungi</taxon>
        <taxon>Dikarya</taxon>
        <taxon>Ascomycota</taxon>
        <taxon>Pezizomycotina</taxon>
        <taxon>Eurotiomycetes</taxon>
        <taxon>Eurotiomycetidae</taxon>
        <taxon>Eurotiales</taxon>
        <taxon>Aspergillaceae</taxon>
        <taxon>Penicillium</taxon>
    </lineage>
</organism>
<comment type="caution">
    <text evidence="1">The sequence shown here is derived from an EMBL/GenBank/DDBJ whole genome shotgun (WGS) entry which is preliminary data.</text>
</comment>
<keyword evidence="2" id="KW-1185">Reference proteome</keyword>
<dbReference type="EMBL" id="LHQQ01000027">
    <property type="protein sequence ID" value="KOS46570.1"/>
    <property type="molecule type" value="Genomic_DNA"/>
</dbReference>
<gene>
    <name evidence="1" type="ORF">ACN38_g2466</name>
</gene>
<name>A0A0M8PFE2_9EURO</name>
<dbReference type="AlphaFoldDB" id="A0A0M8PFE2"/>
<sequence>MSCNTSFCFKFILFYTTYKKKKKKKKQYIVTAGLSRMPSGHKTIKIKYKCTISYFLAPFNGSFVLRRIINTSI</sequence>